<dbReference type="PANTHER" id="PTHR37306">
    <property type="entry name" value="COLICIN V PRODUCTION PROTEIN"/>
    <property type="match status" value="1"/>
</dbReference>
<evidence type="ECO:0000313" key="7">
    <source>
        <dbReference type="Proteomes" id="UP000199687"/>
    </source>
</evidence>
<evidence type="ECO:0000256" key="1">
    <source>
        <dbReference type="ARBA" id="ARBA00004141"/>
    </source>
</evidence>
<gene>
    <name evidence="6" type="ORF">SAMN04487944_11783</name>
</gene>
<dbReference type="RefSeq" id="WP_089742758.1">
    <property type="nucleotide sequence ID" value="NZ_FOGL01000017.1"/>
</dbReference>
<feature type="transmembrane region" description="Helical" evidence="5">
    <location>
        <begin position="23"/>
        <end position="43"/>
    </location>
</feature>
<sequence>MVTLAILFFLVIGFFVGLKRGFILQILHLTSFIIAFVIAALYYDEIASKLEMWIPYPQLSEDTPWAIFLDTLPLEAAYYNAIAFGALFFVTKIILQIVATMLDFVANLPLLGIVNSWLGAIFGLIEVYLIIFVILYIIALAPVPQIQEWLDHSSLATFIVDQTPVLSEKLKDIWFTNDPTV</sequence>
<name>A0A1H9UGD3_9BACI</name>
<dbReference type="AlphaFoldDB" id="A0A1H9UGD3"/>
<protein>
    <submittedName>
        <fullName evidence="6">Uncharacterized membrane protein, required for colicin V production</fullName>
    </submittedName>
</protein>
<evidence type="ECO:0000256" key="5">
    <source>
        <dbReference type="SAM" id="Phobius"/>
    </source>
</evidence>
<keyword evidence="2 5" id="KW-0812">Transmembrane</keyword>
<evidence type="ECO:0000313" key="6">
    <source>
        <dbReference type="EMBL" id="SES08328.1"/>
    </source>
</evidence>
<dbReference type="GO" id="GO:0016020">
    <property type="term" value="C:membrane"/>
    <property type="evidence" value="ECO:0007669"/>
    <property type="project" value="UniProtKB-SubCell"/>
</dbReference>
<keyword evidence="3 5" id="KW-1133">Transmembrane helix</keyword>
<feature type="transmembrane region" description="Helical" evidence="5">
    <location>
        <begin position="77"/>
        <end position="97"/>
    </location>
</feature>
<accession>A0A1H9UGD3</accession>
<dbReference type="GO" id="GO:0009403">
    <property type="term" value="P:toxin biosynthetic process"/>
    <property type="evidence" value="ECO:0007669"/>
    <property type="project" value="InterPro"/>
</dbReference>
<evidence type="ECO:0000256" key="3">
    <source>
        <dbReference type="ARBA" id="ARBA00022989"/>
    </source>
</evidence>
<reference evidence="6 7" key="1">
    <citation type="submission" date="2016-10" db="EMBL/GenBank/DDBJ databases">
        <authorList>
            <person name="de Groot N.N."/>
        </authorList>
    </citation>
    <scope>NUCLEOTIDE SEQUENCE [LARGE SCALE GENOMIC DNA]</scope>
    <source>
        <strain evidence="6 7">CGMCC 1.7727</strain>
    </source>
</reference>
<dbReference type="PANTHER" id="PTHR37306:SF1">
    <property type="entry name" value="COLICIN V PRODUCTION PROTEIN"/>
    <property type="match status" value="1"/>
</dbReference>
<dbReference type="STRING" id="531814.SAMN04487944_11783"/>
<keyword evidence="7" id="KW-1185">Reference proteome</keyword>
<keyword evidence="4 5" id="KW-0472">Membrane</keyword>
<dbReference type="InterPro" id="IPR003825">
    <property type="entry name" value="Colicin-V_CvpA"/>
</dbReference>
<proteinExistence type="predicted"/>
<feature type="transmembrane region" description="Helical" evidence="5">
    <location>
        <begin position="117"/>
        <end position="139"/>
    </location>
</feature>
<dbReference type="OrthoDB" id="1809613at2"/>
<evidence type="ECO:0000256" key="4">
    <source>
        <dbReference type="ARBA" id="ARBA00023136"/>
    </source>
</evidence>
<evidence type="ECO:0000256" key="2">
    <source>
        <dbReference type="ARBA" id="ARBA00022692"/>
    </source>
</evidence>
<dbReference type="EMBL" id="FOGL01000017">
    <property type="protein sequence ID" value="SES08328.1"/>
    <property type="molecule type" value="Genomic_DNA"/>
</dbReference>
<organism evidence="6 7">
    <name type="scientific">Gracilibacillus ureilyticus</name>
    <dbReference type="NCBI Taxonomy" id="531814"/>
    <lineage>
        <taxon>Bacteria</taxon>
        <taxon>Bacillati</taxon>
        <taxon>Bacillota</taxon>
        <taxon>Bacilli</taxon>
        <taxon>Bacillales</taxon>
        <taxon>Bacillaceae</taxon>
        <taxon>Gracilibacillus</taxon>
    </lineage>
</organism>
<comment type="subcellular location">
    <subcellularLocation>
        <location evidence="1">Membrane</location>
        <topology evidence="1">Multi-pass membrane protein</topology>
    </subcellularLocation>
</comment>
<dbReference type="Pfam" id="PF02674">
    <property type="entry name" value="Colicin_V"/>
    <property type="match status" value="1"/>
</dbReference>
<dbReference type="Proteomes" id="UP000199687">
    <property type="component" value="Unassembled WGS sequence"/>
</dbReference>